<evidence type="ECO:0000259" key="8">
    <source>
        <dbReference type="Pfam" id="PF24492"/>
    </source>
</evidence>
<evidence type="ECO:0000256" key="4">
    <source>
        <dbReference type="ARBA" id="ARBA00022942"/>
    </source>
</evidence>
<dbReference type="Proteomes" id="UP001217089">
    <property type="component" value="Unassembled WGS sequence"/>
</dbReference>
<gene>
    <name evidence="9" type="ORF">KUTeg_016003</name>
</gene>
<dbReference type="Gene3D" id="1.25.10.10">
    <property type="entry name" value="Leucine-rich Repeat Variant"/>
    <property type="match status" value="3"/>
</dbReference>
<comment type="caution">
    <text evidence="9">The sequence shown here is derived from an EMBL/GenBank/DDBJ whole genome shotgun (WGS) entry which is preliminary data.</text>
</comment>
<evidence type="ECO:0000259" key="6">
    <source>
        <dbReference type="Pfam" id="PF13001"/>
    </source>
</evidence>
<dbReference type="InterPro" id="IPR024372">
    <property type="entry name" value="Ecm29_N"/>
</dbReference>
<keyword evidence="2" id="KW-0963">Cytoplasm</keyword>
<dbReference type="PROSITE" id="PS50077">
    <property type="entry name" value="HEAT_REPEAT"/>
    <property type="match status" value="1"/>
</dbReference>
<dbReference type="PANTHER" id="PTHR23346">
    <property type="entry name" value="TRANSLATIONAL ACTIVATOR GCN1-RELATED"/>
    <property type="match status" value="1"/>
</dbReference>
<dbReference type="InterPro" id="IPR055444">
    <property type="entry name" value="ARM_ECM29"/>
</dbReference>
<comment type="subcellular location">
    <subcellularLocation>
        <location evidence="1">Cytoplasm</location>
    </subcellularLocation>
</comment>
<keyword evidence="3" id="KW-0677">Repeat</keyword>
<dbReference type="SUPFAM" id="SSF48371">
    <property type="entry name" value="ARM repeat"/>
    <property type="match status" value="2"/>
</dbReference>
<dbReference type="Pfam" id="PF23731">
    <property type="entry name" value="ARM_ECM29_C"/>
    <property type="match status" value="1"/>
</dbReference>
<sequence length="1581" mass="175642">MSNQDESSLIERVFLRIGSAESDEQLQTALGKFLTPVILKLNSSEEAVRKKVMELLVHINKRLKSRPKVQLPVESLITQMGFPRLEPQKQAELTPLLINCLEGKPQSQQDSLLLLIIPALEHVVMPSDKEKRKEKFRLADRPQTVKVLLEYMMDVLLLPYSAQALINQGARPASAPAGGGGGGGGGGGTPVQTPPCMSDYGFKRVTTEANTPESLEKAKIGILKFLGSDILSEEEIVCHYVIAAADTRHRLEQYSYYQQVIFDCLYGQNTNVKLKHMAVQFVHHLCLNCADVKFGPISPVLLSGMVKLIGEATDDAKLRSLSYVAAGKIVHKSPVLVKNDVALVQKFFDAICQEQPQARMMAVQYAKTVFSTDHIPSRYVLLLASGDSKEDIVIEADKGLKITSEDKTDVSMAMPDFKDMVLYIKEKADQRLTTQKRFIIGNYTLPFNPATQEKIMMYLRTCLASGAGVVPDMESLSSMQAQAPKISQYVETMLQTDSSSSSPVQVYLDFVKQLLTAVGGSAAMYCLLELVAMATSRLLPQFMSQLDWIKNYIFSSKDDLKDYASQLYALIICNQPDKDKIIDSLEDFTKKLTDKNFEVQQGSVIALGYLIGKYLKGKKSDMQTDDQSTNQTEQKLTQLISDATTKLAALLNVSGETNATMVGSACIAVGDIGRNSALMLPPGGEEDSNRQITLFSVVNTLLKMVRSANETNKTKERAAICLGYICVGDEEFPYRHKIMEGIMDGVQAKQIELHFTTGEALVFAAQGCTSSAARNIWTETEIDFKKRVSSDKDDVEWYLNLLLDKYVVSSNPHARQAACIWLLALVKKCSSHDALQGNLRKIQGSFMKLLSENDDMTQDVASKGLGLVYEICTAEQKESLVSELVDTLMTGKRSKQEVTGDTKVFEEGSLGQTPDGTGLSTYKELCSIANDLNQPDLIYKFMHLANHNAMWNSKKGAAFGFSTIAAQAGEQLAPYLPQIVPKLYRYQFDPNPKIQQAMINDLLRGRQLDDVIEQLPELWENCLRVRDDIKESVRNAADIACRTLSRGDIAYKLSTMLKISKNAGPLLKPHIPVLVTALLEAVSGLEPQVLNYFSLRVASSQEAQDKLDSARIAASKMSPMMETVNLCVQYVDETVLPELVPRITDLIKSGIGIGTKAGCSSFIISLVHHCPKDLTPHAGKLMSAFLSGLSDRNASVRKSYASALGQLVKIAKDSSVEKLIIKLKSWYLEKEEESARNACGLTLHAMSQQSPDILKRHATLAMPLAFFAMHEKKSEEDNKTKSPEDSLTIWDEVWLEITPGTEAGVRMYLPEIVDLLKDCIDSQSWNTKAQAAAAMSTVASKLKENLGPPHLGSLLVALLSGLQGRTWAGKESLLEAINTVCTYCRDLLDKDEVIEGQPTIKQIIEAVMKECKKENVLYKLAAVRCMGSILELYFIDRFQDMWNIFLPVLSKSETKKDDEEDDLKPEIREERLECYYKVLGQSWPNVQKTQENYCTDFSELLCKALPATTWKIQAVLLRTLYKFIDRLLILKSKDSVHENLTQCKTILSRVSIAVLPCLGNLKYSVIRTESLTVIELILKKI</sequence>
<keyword evidence="4" id="KW-0647">Proteasome</keyword>
<keyword evidence="10" id="KW-1185">Reference proteome</keyword>
<organism evidence="9 10">
    <name type="scientific">Tegillarca granosa</name>
    <name type="common">Malaysian cockle</name>
    <name type="synonym">Anadara granosa</name>
    <dbReference type="NCBI Taxonomy" id="220873"/>
    <lineage>
        <taxon>Eukaryota</taxon>
        <taxon>Metazoa</taxon>
        <taxon>Spiralia</taxon>
        <taxon>Lophotrochozoa</taxon>
        <taxon>Mollusca</taxon>
        <taxon>Bivalvia</taxon>
        <taxon>Autobranchia</taxon>
        <taxon>Pteriomorphia</taxon>
        <taxon>Arcoida</taxon>
        <taxon>Arcoidea</taxon>
        <taxon>Arcidae</taxon>
        <taxon>Tegillarca</taxon>
    </lineage>
</organism>
<protein>
    <recommendedName>
        <fullName evidence="11">Proteasome-associated protein ECM29 homolog</fullName>
    </recommendedName>
</protein>
<dbReference type="InterPro" id="IPR016024">
    <property type="entry name" value="ARM-type_fold"/>
</dbReference>
<evidence type="ECO:0000256" key="5">
    <source>
        <dbReference type="PROSITE-ProRule" id="PRU00103"/>
    </source>
</evidence>
<dbReference type="EMBL" id="JARBDR010000813">
    <property type="protein sequence ID" value="KAJ8305458.1"/>
    <property type="molecule type" value="Genomic_DNA"/>
</dbReference>
<feature type="domain" description="Proteasome component Ecm29 N-terminal" evidence="6">
    <location>
        <begin position="79"/>
        <end position="253"/>
    </location>
</feature>
<feature type="domain" description="ECM29 ARM-like repeats" evidence="7">
    <location>
        <begin position="467"/>
        <end position="672"/>
    </location>
</feature>
<evidence type="ECO:0008006" key="11">
    <source>
        <dbReference type="Google" id="ProtNLM"/>
    </source>
</evidence>
<proteinExistence type="predicted"/>
<dbReference type="InterPro" id="IPR011989">
    <property type="entry name" value="ARM-like"/>
</dbReference>
<evidence type="ECO:0000313" key="10">
    <source>
        <dbReference type="Proteomes" id="UP001217089"/>
    </source>
</evidence>
<evidence type="ECO:0000256" key="2">
    <source>
        <dbReference type="ARBA" id="ARBA00022490"/>
    </source>
</evidence>
<name>A0ABQ9EQB0_TEGGR</name>
<dbReference type="PANTHER" id="PTHR23346:SF19">
    <property type="entry name" value="PROTEASOME ADAPTER AND SCAFFOLD PROTEIN ECM29"/>
    <property type="match status" value="1"/>
</dbReference>
<dbReference type="Pfam" id="PF23702">
    <property type="entry name" value="ARM_ECM29"/>
    <property type="match status" value="1"/>
</dbReference>
<feature type="repeat" description="HEAT" evidence="5">
    <location>
        <begin position="1181"/>
        <end position="1219"/>
    </location>
</feature>
<feature type="domain" description="Proteasome component Ecm29 N-terminal" evidence="6">
    <location>
        <begin position="259"/>
        <end position="359"/>
    </location>
</feature>
<feature type="domain" description="Proteasome adapter and scaffold protein ECM29 HEAT-repeat" evidence="8">
    <location>
        <begin position="1067"/>
        <end position="1228"/>
    </location>
</feature>
<dbReference type="InterPro" id="IPR021133">
    <property type="entry name" value="HEAT_type_2"/>
</dbReference>
<dbReference type="InterPro" id="IPR055443">
    <property type="entry name" value="HEAT_ECM29"/>
</dbReference>
<accession>A0ABQ9EQB0</accession>
<dbReference type="Pfam" id="PF13001">
    <property type="entry name" value="ECM29_N"/>
    <property type="match status" value="2"/>
</dbReference>
<dbReference type="Pfam" id="PF24492">
    <property type="entry name" value="HEAT_ECM29"/>
    <property type="match status" value="1"/>
</dbReference>
<reference evidence="9 10" key="1">
    <citation type="submission" date="2022-12" db="EMBL/GenBank/DDBJ databases">
        <title>Chromosome-level genome of Tegillarca granosa.</title>
        <authorList>
            <person name="Kim J."/>
        </authorList>
    </citation>
    <scope>NUCLEOTIDE SEQUENCE [LARGE SCALE GENOMIC DNA]</scope>
    <source>
        <strain evidence="9">Teg-2019</strain>
        <tissue evidence="9">Adductor muscle</tissue>
    </source>
</reference>
<evidence type="ECO:0000313" key="9">
    <source>
        <dbReference type="EMBL" id="KAJ8305458.1"/>
    </source>
</evidence>
<evidence type="ECO:0000256" key="3">
    <source>
        <dbReference type="ARBA" id="ARBA00022737"/>
    </source>
</evidence>
<evidence type="ECO:0000256" key="1">
    <source>
        <dbReference type="ARBA" id="ARBA00004496"/>
    </source>
</evidence>
<evidence type="ECO:0000259" key="7">
    <source>
        <dbReference type="Pfam" id="PF23702"/>
    </source>
</evidence>